<accession>A0A5C3L2D0</accession>
<evidence type="ECO:0000256" key="3">
    <source>
        <dbReference type="ARBA" id="ARBA00006793"/>
    </source>
</evidence>
<proteinExistence type="inferred from homology"/>
<evidence type="ECO:0000256" key="7">
    <source>
        <dbReference type="ARBA" id="ARBA00022840"/>
    </source>
</evidence>
<keyword evidence="4" id="KW-0158">Chromosome</keyword>
<dbReference type="STRING" id="230819.A0A5C3L2D0"/>
<dbReference type="PANTHER" id="PTHR19306:SF6">
    <property type="entry name" value="STRUCTURAL MAINTENANCE OF CHROMOSOMES PROTEIN 6"/>
    <property type="match status" value="1"/>
</dbReference>
<dbReference type="AlphaFoldDB" id="A0A5C3L2D0"/>
<dbReference type="GO" id="GO:0003684">
    <property type="term" value="F:damaged DNA binding"/>
    <property type="evidence" value="ECO:0007669"/>
    <property type="project" value="TreeGrafter"/>
</dbReference>
<reference evidence="12 13" key="1">
    <citation type="journal article" date="2019" name="Nat. Ecol. Evol.">
        <title>Megaphylogeny resolves global patterns of mushroom evolution.</title>
        <authorList>
            <person name="Varga T."/>
            <person name="Krizsan K."/>
            <person name="Foldi C."/>
            <person name="Dima B."/>
            <person name="Sanchez-Garcia M."/>
            <person name="Sanchez-Ramirez S."/>
            <person name="Szollosi G.J."/>
            <person name="Szarkandi J.G."/>
            <person name="Papp V."/>
            <person name="Albert L."/>
            <person name="Andreopoulos W."/>
            <person name="Angelini C."/>
            <person name="Antonin V."/>
            <person name="Barry K.W."/>
            <person name="Bougher N.L."/>
            <person name="Buchanan P."/>
            <person name="Buyck B."/>
            <person name="Bense V."/>
            <person name="Catcheside P."/>
            <person name="Chovatia M."/>
            <person name="Cooper J."/>
            <person name="Damon W."/>
            <person name="Desjardin D."/>
            <person name="Finy P."/>
            <person name="Geml J."/>
            <person name="Haridas S."/>
            <person name="Hughes K."/>
            <person name="Justo A."/>
            <person name="Karasinski D."/>
            <person name="Kautmanova I."/>
            <person name="Kiss B."/>
            <person name="Kocsube S."/>
            <person name="Kotiranta H."/>
            <person name="LaButti K.M."/>
            <person name="Lechner B.E."/>
            <person name="Liimatainen K."/>
            <person name="Lipzen A."/>
            <person name="Lukacs Z."/>
            <person name="Mihaltcheva S."/>
            <person name="Morgado L.N."/>
            <person name="Niskanen T."/>
            <person name="Noordeloos M.E."/>
            <person name="Ohm R.A."/>
            <person name="Ortiz-Santana B."/>
            <person name="Ovrebo C."/>
            <person name="Racz N."/>
            <person name="Riley R."/>
            <person name="Savchenko A."/>
            <person name="Shiryaev A."/>
            <person name="Soop K."/>
            <person name="Spirin V."/>
            <person name="Szebenyi C."/>
            <person name="Tomsovsky M."/>
            <person name="Tulloss R.E."/>
            <person name="Uehling J."/>
            <person name="Grigoriev I.V."/>
            <person name="Vagvolgyi C."/>
            <person name="Papp T."/>
            <person name="Martin F.M."/>
            <person name="Miettinen O."/>
            <person name="Hibbett D.S."/>
            <person name="Nagy L.G."/>
        </authorList>
    </citation>
    <scope>NUCLEOTIDE SEQUENCE [LARGE SCALE GENOMIC DNA]</scope>
    <source>
        <strain evidence="12 13">CBS 121175</strain>
    </source>
</reference>
<keyword evidence="11" id="KW-0539">Nucleus</keyword>
<dbReference type="GO" id="GO:0030915">
    <property type="term" value="C:Smc5-Smc6 complex"/>
    <property type="evidence" value="ECO:0007669"/>
    <property type="project" value="TreeGrafter"/>
</dbReference>
<dbReference type="GO" id="GO:0003697">
    <property type="term" value="F:single-stranded DNA binding"/>
    <property type="evidence" value="ECO:0007669"/>
    <property type="project" value="TreeGrafter"/>
</dbReference>
<evidence type="ECO:0000256" key="2">
    <source>
        <dbReference type="ARBA" id="ARBA00004286"/>
    </source>
</evidence>
<evidence type="ECO:0000256" key="4">
    <source>
        <dbReference type="ARBA" id="ARBA00022454"/>
    </source>
</evidence>
<keyword evidence="10" id="KW-0234">DNA repair</keyword>
<dbReference type="OrthoDB" id="10072614at2759"/>
<keyword evidence="5" id="KW-0547">Nucleotide-binding</keyword>
<keyword evidence="13" id="KW-1185">Reference proteome</keyword>
<dbReference type="GO" id="GO:0005524">
    <property type="term" value="F:ATP binding"/>
    <property type="evidence" value="ECO:0007669"/>
    <property type="project" value="UniProtKB-KW"/>
</dbReference>
<evidence type="ECO:0000256" key="9">
    <source>
        <dbReference type="ARBA" id="ARBA00023172"/>
    </source>
</evidence>
<name>A0A5C3L2D0_COPMA</name>
<dbReference type="InterPro" id="IPR027417">
    <property type="entry name" value="P-loop_NTPase"/>
</dbReference>
<evidence type="ECO:0000256" key="5">
    <source>
        <dbReference type="ARBA" id="ARBA00022741"/>
    </source>
</evidence>
<protein>
    <submittedName>
        <fullName evidence="12">Uncharacterized protein</fullName>
    </submittedName>
</protein>
<evidence type="ECO:0000256" key="10">
    <source>
        <dbReference type="ARBA" id="ARBA00023204"/>
    </source>
</evidence>
<organism evidence="12 13">
    <name type="scientific">Coprinopsis marcescibilis</name>
    <name type="common">Agaric fungus</name>
    <name type="synonym">Psathyrella marcescibilis</name>
    <dbReference type="NCBI Taxonomy" id="230819"/>
    <lineage>
        <taxon>Eukaryota</taxon>
        <taxon>Fungi</taxon>
        <taxon>Dikarya</taxon>
        <taxon>Basidiomycota</taxon>
        <taxon>Agaricomycotina</taxon>
        <taxon>Agaricomycetes</taxon>
        <taxon>Agaricomycetidae</taxon>
        <taxon>Agaricales</taxon>
        <taxon>Agaricineae</taxon>
        <taxon>Psathyrellaceae</taxon>
        <taxon>Coprinopsis</taxon>
    </lineage>
</organism>
<keyword evidence="7" id="KW-0067">ATP-binding</keyword>
<evidence type="ECO:0000256" key="8">
    <source>
        <dbReference type="ARBA" id="ARBA00023054"/>
    </source>
</evidence>
<evidence type="ECO:0000313" key="13">
    <source>
        <dbReference type="Proteomes" id="UP000307440"/>
    </source>
</evidence>
<dbReference type="Proteomes" id="UP000307440">
    <property type="component" value="Unassembled WGS sequence"/>
</dbReference>
<gene>
    <name evidence="12" type="ORF">FA15DRAFT_587572</name>
</gene>
<comment type="subcellular location">
    <subcellularLocation>
        <location evidence="2">Chromosome</location>
    </subcellularLocation>
    <subcellularLocation>
        <location evidence="1">Nucleus</location>
    </subcellularLocation>
</comment>
<evidence type="ECO:0000256" key="11">
    <source>
        <dbReference type="ARBA" id="ARBA00023242"/>
    </source>
</evidence>
<dbReference type="GO" id="GO:0035861">
    <property type="term" value="C:site of double-strand break"/>
    <property type="evidence" value="ECO:0007669"/>
    <property type="project" value="TreeGrafter"/>
</dbReference>
<dbReference type="EMBL" id="ML210170">
    <property type="protein sequence ID" value="TFK26890.1"/>
    <property type="molecule type" value="Genomic_DNA"/>
</dbReference>
<dbReference type="GO" id="GO:0005634">
    <property type="term" value="C:nucleus"/>
    <property type="evidence" value="ECO:0007669"/>
    <property type="project" value="UniProtKB-SubCell"/>
</dbReference>
<sequence>MCQGVAEYGVVESVDMQDFTCHHHLVFKLGPQVNFIISGKSAALLALTIVLGGKSNATGQGNGLKNFICEEQQYIYLLRSLNI</sequence>
<evidence type="ECO:0000256" key="6">
    <source>
        <dbReference type="ARBA" id="ARBA00022763"/>
    </source>
</evidence>
<dbReference type="Gene3D" id="3.40.50.300">
    <property type="entry name" value="P-loop containing nucleotide triphosphate hydrolases"/>
    <property type="match status" value="1"/>
</dbReference>
<keyword evidence="9" id="KW-0233">DNA recombination</keyword>
<keyword evidence="8" id="KW-0175">Coiled coil</keyword>
<keyword evidence="6" id="KW-0227">DNA damage</keyword>
<evidence type="ECO:0000256" key="1">
    <source>
        <dbReference type="ARBA" id="ARBA00004123"/>
    </source>
</evidence>
<dbReference type="GO" id="GO:0000724">
    <property type="term" value="P:double-strand break repair via homologous recombination"/>
    <property type="evidence" value="ECO:0007669"/>
    <property type="project" value="TreeGrafter"/>
</dbReference>
<evidence type="ECO:0000313" key="12">
    <source>
        <dbReference type="EMBL" id="TFK26890.1"/>
    </source>
</evidence>
<dbReference type="PANTHER" id="PTHR19306">
    <property type="entry name" value="STRUCTURAL MAINTENANCE OF CHROMOSOMES 5,6 SMC5, SMC6"/>
    <property type="match status" value="1"/>
</dbReference>
<comment type="similarity">
    <text evidence="3">Belongs to the SMC family. SMC6 subfamily.</text>
</comment>